<feature type="region of interest" description="Disordered" evidence="3">
    <location>
        <begin position="167"/>
        <end position="208"/>
    </location>
</feature>
<dbReference type="PANTHER" id="PTHR12750:SF9">
    <property type="entry name" value="INOSITOL HEXAKISPHOSPHATE AND DIPHOSPHOINOSITOL-PENTAKISPHOSPHATE KINASE"/>
    <property type="match status" value="1"/>
</dbReference>
<evidence type="ECO:0000313" key="4">
    <source>
        <dbReference type="EMBL" id="PIM02278.1"/>
    </source>
</evidence>
<proteinExistence type="predicted"/>
<dbReference type="EC" id="2.7.4.24" evidence="4"/>
<feature type="compositionally biased region" description="Basic and acidic residues" evidence="3">
    <location>
        <begin position="180"/>
        <end position="192"/>
    </location>
</feature>
<keyword evidence="4" id="KW-0808">Transferase</keyword>
<organism evidence="4 5">
    <name type="scientific">Toxoplasma gondii COUG</name>
    <dbReference type="NCBI Taxonomy" id="1074873"/>
    <lineage>
        <taxon>Eukaryota</taxon>
        <taxon>Sar</taxon>
        <taxon>Alveolata</taxon>
        <taxon>Apicomplexa</taxon>
        <taxon>Conoidasida</taxon>
        <taxon>Coccidia</taxon>
        <taxon>Eucoccidiorida</taxon>
        <taxon>Eimeriorina</taxon>
        <taxon>Sarcocystidae</taxon>
        <taxon>Toxoplasma</taxon>
    </lineage>
</organism>
<sequence>MRVTDSLCGIRQVKAGVVAGDSASSSSPADRLRPSSALSRTSLNRPRLASLPTVVAPVFWTAFFCRCQVTSAAFTKGFLDLEGELTPILVALVIRNNKAHSLLDDTVQLPERKECKEVLDELLNLNVSFRDASDDQLALVDALFRCPLQPVQLACLKEIDNPWQAMQKVRGSEEAQETNESPRDPPRVRGEQRVAPCSRGADEACERRELRRSLAAPACGGQRGEREEGQRK</sequence>
<evidence type="ECO:0000256" key="2">
    <source>
        <dbReference type="ARBA" id="ARBA00034629"/>
    </source>
</evidence>
<comment type="caution">
    <text evidence="4">The sequence shown here is derived from an EMBL/GenBank/DDBJ whole genome shotgun (WGS) entry which is preliminary data.</text>
</comment>
<gene>
    <name evidence="4" type="ORF">TGCOUG_304650B</name>
</gene>
<evidence type="ECO:0000313" key="5">
    <source>
        <dbReference type="Proteomes" id="UP000236343"/>
    </source>
</evidence>
<dbReference type="VEuPathDB" id="ToxoDB:TGCOUG_304650B"/>
<dbReference type="GO" id="GO:0052723">
    <property type="term" value="F:inositol hexakisphosphate 1-kinase activity"/>
    <property type="evidence" value="ECO:0007669"/>
    <property type="project" value="RHEA"/>
</dbReference>
<reference evidence="4 5" key="1">
    <citation type="journal article" date="2016" name="Nat. Commun.">
        <title>Local admixture of amplified and diversified secreted pathogenesis determinants shapes mosaic Toxoplasma gondii genomes.</title>
        <authorList>
            <person name="Lorenzi H."/>
            <person name="Khan A."/>
            <person name="Behnke M.S."/>
            <person name="Namasivayam S."/>
            <person name="Swapna L.S."/>
            <person name="Hadjithomas M."/>
            <person name="Karamycheva S."/>
            <person name="Pinney D."/>
            <person name="Brunk B.P."/>
            <person name="Ajioka J.W."/>
            <person name="Ajzenberg D."/>
            <person name="Boothroyd J.C."/>
            <person name="Boyle J.P."/>
            <person name="Darde M.L."/>
            <person name="Diaz-Miranda M.A."/>
            <person name="Dubey J.P."/>
            <person name="Fritz H.M."/>
            <person name="Gennari S.M."/>
            <person name="Gregory B.D."/>
            <person name="Kim K."/>
            <person name="Saeij J.P."/>
            <person name="Su C."/>
            <person name="White M.W."/>
            <person name="Zhu X.Q."/>
            <person name="Howe D.K."/>
            <person name="Rosenthal B.M."/>
            <person name="Grigg M.E."/>
            <person name="Parkinson J."/>
            <person name="Liu L."/>
            <person name="Kissinger J.C."/>
            <person name="Roos D.S."/>
            <person name="Sibley L.D."/>
        </authorList>
    </citation>
    <scope>NUCLEOTIDE SEQUENCE [LARGE SCALE GENOMIC DNA]</scope>
    <source>
        <strain evidence="4 5">COUG</strain>
    </source>
</reference>
<dbReference type="Proteomes" id="UP000236343">
    <property type="component" value="Unassembled WGS sequence"/>
</dbReference>
<dbReference type="InterPro" id="IPR037446">
    <property type="entry name" value="His_Pase_VIP1"/>
</dbReference>
<accession>A0A2G8Y4S3</accession>
<dbReference type="GO" id="GO:0006020">
    <property type="term" value="P:inositol metabolic process"/>
    <property type="evidence" value="ECO:0007669"/>
    <property type="project" value="TreeGrafter"/>
</dbReference>
<dbReference type="AlphaFoldDB" id="A0A2G8Y4S3"/>
<comment type="catalytic activity">
    <reaction evidence="2">
        <text>1D-myo-inositol hexakisphosphate + ATP = 1-diphospho-1D-myo-inositol 2,3,4,5,6-pentakisphosphate + ADP</text>
        <dbReference type="Rhea" id="RHEA:37459"/>
        <dbReference type="ChEBI" id="CHEBI:30616"/>
        <dbReference type="ChEBI" id="CHEBI:58130"/>
        <dbReference type="ChEBI" id="CHEBI:74946"/>
        <dbReference type="ChEBI" id="CHEBI:456216"/>
        <dbReference type="EC" id="2.7.4.24"/>
    </reaction>
    <physiologicalReaction direction="left-to-right" evidence="2">
        <dbReference type="Rhea" id="RHEA:37460"/>
    </physiologicalReaction>
</comment>
<dbReference type="PANTHER" id="PTHR12750">
    <property type="entry name" value="DIPHOSPHOINOSITOL PENTAKISPHOSPHATE KINASE"/>
    <property type="match status" value="1"/>
</dbReference>
<evidence type="ECO:0000256" key="1">
    <source>
        <dbReference type="ARBA" id="ARBA00033696"/>
    </source>
</evidence>
<dbReference type="GO" id="GO:0033857">
    <property type="term" value="F:5-diphosphoinositol pentakisphosphate 1-kinase activity"/>
    <property type="evidence" value="ECO:0007669"/>
    <property type="project" value="TreeGrafter"/>
</dbReference>
<name>A0A2G8Y4S3_TOXGO</name>
<protein>
    <submittedName>
        <fullName evidence="4">Histidine acid phosphatase superfamily protein</fullName>
        <ecNumber evidence="4">2.7.4.24</ecNumber>
    </submittedName>
</protein>
<comment type="catalytic activity">
    <reaction evidence="1">
        <text>5-diphospho-1D-myo-inositol 1,2,3,4,6-pentakisphosphate + ATP + H(+) = 1,5-bis(diphospho)-1D-myo-inositol 2,3,4,6-tetrakisphosphate + ADP</text>
        <dbReference type="Rhea" id="RHEA:10276"/>
        <dbReference type="ChEBI" id="CHEBI:15378"/>
        <dbReference type="ChEBI" id="CHEBI:30616"/>
        <dbReference type="ChEBI" id="CHEBI:58628"/>
        <dbReference type="ChEBI" id="CHEBI:77983"/>
        <dbReference type="ChEBI" id="CHEBI:456216"/>
        <dbReference type="EC" id="2.7.4.24"/>
    </reaction>
    <physiologicalReaction direction="left-to-right" evidence="1">
        <dbReference type="Rhea" id="RHEA:10277"/>
    </physiologicalReaction>
</comment>
<evidence type="ECO:0000256" key="3">
    <source>
        <dbReference type="SAM" id="MobiDB-lite"/>
    </source>
</evidence>
<dbReference type="GO" id="GO:0032958">
    <property type="term" value="P:inositol phosphate biosynthetic process"/>
    <property type="evidence" value="ECO:0007669"/>
    <property type="project" value="TreeGrafter"/>
</dbReference>
<dbReference type="EMBL" id="AGQR02001225">
    <property type="protein sequence ID" value="PIM02278.1"/>
    <property type="molecule type" value="Genomic_DNA"/>
</dbReference>